<proteinExistence type="predicted"/>
<dbReference type="Proteomes" id="UP000622648">
    <property type="component" value="Unassembled WGS sequence"/>
</dbReference>
<organism evidence="2 3">
    <name type="scientific">Pedobacter psychrotolerans</name>
    <dbReference type="NCBI Taxonomy" id="1843235"/>
    <lineage>
        <taxon>Bacteria</taxon>
        <taxon>Pseudomonadati</taxon>
        <taxon>Bacteroidota</taxon>
        <taxon>Sphingobacteriia</taxon>
        <taxon>Sphingobacteriales</taxon>
        <taxon>Sphingobacteriaceae</taxon>
        <taxon>Pedobacter</taxon>
    </lineage>
</organism>
<name>A0A4R2HKT0_9SPHI</name>
<accession>A0A4R2HKT0</accession>
<dbReference type="InterPro" id="IPR011044">
    <property type="entry name" value="Quino_amine_DH_bsu"/>
</dbReference>
<dbReference type="Pfam" id="PF05096">
    <property type="entry name" value="Glu_cyclase_2"/>
    <property type="match status" value="1"/>
</dbReference>
<reference evidence="1" key="4">
    <citation type="submission" date="2024-05" db="EMBL/GenBank/DDBJ databases">
        <authorList>
            <person name="Sun Q."/>
            <person name="Zhou Y."/>
        </authorList>
    </citation>
    <scope>NUCLEOTIDE SEQUENCE</scope>
    <source>
        <strain evidence="1">CGMCC 1.15644</strain>
    </source>
</reference>
<sequence>MLFGLKTKQISTFILFGIIVAFLGSCKNDAPKTYRSLISPMMGLNVASGNDFEVKALFGKEGKIDSVIYLMDSTKVEAKTDTMAIKMKTAGLKLGNHLITARIYGDGKSEDLTSNVNILAAQAPVEYSYKIIKTLPHDTSSYVEGLEYHDGFFYESAGDYGHSSLRKVDPATGKIVLKADLDKQFFGEGMTVVGDKIVQLTYREKTGFVYDKKTFKKLSEFTYNEGTQEGWGLNFDGQKILKTDGSNTIFFLDKNTYKTIGEIDVFDNKGAIQQLNELEYIDGKIYANVYTTNHILIINPETGAVEGKINLSGLLADDYFKTDDEKANNVLNGIAYDHATKKLYVTGKKWPHIFEIKISKQ</sequence>
<dbReference type="PROSITE" id="PS51257">
    <property type="entry name" value="PROKAR_LIPOPROTEIN"/>
    <property type="match status" value="1"/>
</dbReference>
<keyword evidence="4" id="KW-1185">Reference proteome</keyword>
<dbReference type="EMBL" id="SLWO01000002">
    <property type="protein sequence ID" value="TCO29148.1"/>
    <property type="molecule type" value="Genomic_DNA"/>
</dbReference>
<gene>
    <name evidence="2" type="ORF">EV200_102570</name>
    <name evidence="1" type="ORF">GCM10011413_21130</name>
</gene>
<reference evidence="1" key="1">
    <citation type="journal article" date="2014" name="Int. J. Syst. Evol. Microbiol.">
        <title>Complete genome of a new Firmicutes species belonging to the dominant human colonic microbiota ('Ruminococcus bicirculans') reveals two chromosomes and a selective capacity to utilize plant glucans.</title>
        <authorList>
            <consortium name="NISC Comparative Sequencing Program"/>
            <person name="Wegmann U."/>
            <person name="Louis P."/>
            <person name="Goesmann A."/>
            <person name="Henrissat B."/>
            <person name="Duncan S.H."/>
            <person name="Flint H.J."/>
        </authorList>
    </citation>
    <scope>NUCLEOTIDE SEQUENCE</scope>
    <source>
        <strain evidence="1">CGMCC 1.15644</strain>
    </source>
</reference>
<reference evidence="4" key="2">
    <citation type="journal article" date="2019" name="Int. J. Syst. Evol. Microbiol.">
        <title>The Global Catalogue of Microorganisms (GCM) 10K type strain sequencing project: providing services to taxonomists for standard genome sequencing and annotation.</title>
        <authorList>
            <consortium name="The Broad Institute Genomics Platform"/>
            <consortium name="The Broad Institute Genome Sequencing Center for Infectious Disease"/>
            <person name="Wu L."/>
            <person name="Ma J."/>
        </authorList>
    </citation>
    <scope>NUCLEOTIDE SEQUENCE [LARGE SCALE GENOMIC DNA]</scope>
    <source>
        <strain evidence="4">CGMCC 1.15644</strain>
    </source>
</reference>
<dbReference type="InterPro" id="IPR007788">
    <property type="entry name" value="QCT"/>
</dbReference>
<evidence type="ECO:0000313" key="3">
    <source>
        <dbReference type="Proteomes" id="UP000295684"/>
    </source>
</evidence>
<dbReference type="Gene3D" id="2.130.10.10">
    <property type="entry name" value="YVTN repeat-like/Quinoprotein amine dehydrogenase"/>
    <property type="match status" value="1"/>
</dbReference>
<dbReference type="PANTHER" id="PTHR31270">
    <property type="entry name" value="GLUTAMINYL-PEPTIDE CYCLOTRANSFERASE"/>
    <property type="match status" value="1"/>
</dbReference>
<dbReference type="SUPFAM" id="SSF50969">
    <property type="entry name" value="YVTN repeat-like/Quinoprotein amine dehydrogenase"/>
    <property type="match status" value="1"/>
</dbReference>
<comment type="caution">
    <text evidence="2">The sequence shown here is derived from an EMBL/GenBank/DDBJ whole genome shotgun (WGS) entry which is preliminary data.</text>
</comment>
<dbReference type="OrthoDB" id="9783700at2"/>
<dbReference type="Proteomes" id="UP000295684">
    <property type="component" value="Unassembled WGS sequence"/>
</dbReference>
<dbReference type="AlphaFoldDB" id="A0A4R2HKT0"/>
<dbReference type="RefSeq" id="WP_132530367.1">
    <property type="nucleotide sequence ID" value="NZ_BMJO01000003.1"/>
</dbReference>
<dbReference type="EMBL" id="BMJO01000003">
    <property type="protein sequence ID" value="GGE54536.1"/>
    <property type="molecule type" value="Genomic_DNA"/>
</dbReference>
<dbReference type="PANTHER" id="PTHR31270:SF1">
    <property type="entry name" value="GLUTAMINYL-PEPTIDE CYCLOTRANSFERASE"/>
    <property type="match status" value="1"/>
</dbReference>
<reference evidence="2 3" key="3">
    <citation type="submission" date="2019-03" db="EMBL/GenBank/DDBJ databases">
        <title>Genomic Encyclopedia of Type Strains, Phase IV (KMG-IV): sequencing the most valuable type-strain genomes for metagenomic binning, comparative biology and taxonomic classification.</title>
        <authorList>
            <person name="Goeker M."/>
        </authorList>
    </citation>
    <scope>NUCLEOTIDE SEQUENCE [LARGE SCALE GENOMIC DNA]</scope>
    <source>
        <strain evidence="2 3">DSM 103236</strain>
    </source>
</reference>
<evidence type="ECO:0000313" key="2">
    <source>
        <dbReference type="EMBL" id="TCO29148.1"/>
    </source>
</evidence>
<protein>
    <submittedName>
        <fullName evidence="2">Glutamine cyclotransferase</fullName>
    </submittedName>
</protein>
<dbReference type="GO" id="GO:0016603">
    <property type="term" value="F:glutaminyl-peptide cyclotransferase activity"/>
    <property type="evidence" value="ECO:0007669"/>
    <property type="project" value="InterPro"/>
</dbReference>
<dbReference type="InterPro" id="IPR015943">
    <property type="entry name" value="WD40/YVTN_repeat-like_dom_sf"/>
</dbReference>
<keyword evidence="2" id="KW-0808">Transferase</keyword>
<evidence type="ECO:0000313" key="4">
    <source>
        <dbReference type="Proteomes" id="UP000622648"/>
    </source>
</evidence>
<evidence type="ECO:0000313" key="1">
    <source>
        <dbReference type="EMBL" id="GGE54536.1"/>
    </source>
</evidence>